<dbReference type="InterPro" id="IPR016181">
    <property type="entry name" value="Acyl_CoA_acyltransferase"/>
</dbReference>
<gene>
    <name evidence="2" type="ORF">A8708_08800</name>
</gene>
<dbReference type="SUPFAM" id="SSF55729">
    <property type="entry name" value="Acyl-CoA N-acyltransferases (Nat)"/>
    <property type="match status" value="1"/>
</dbReference>
<evidence type="ECO:0000313" key="2">
    <source>
        <dbReference type="EMBL" id="OAS22743.1"/>
    </source>
</evidence>
<dbReference type="EMBL" id="LYPB01000044">
    <property type="protein sequence ID" value="OAS22743.1"/>
    <property type="molecule type" value="Genomic_DNA"/>
</dbReference>
<protein>
    <submittedName>
        <fullName evidence="2">GNAT family acetyltransferase</fullName>
    </submittedName>
</protein>
<name>A0A198APD2_9BACL</name>
<sequence length="137" mass="16167">MKIEAATNADYAYLQVRDHHIVQSLICKKINEKEIYMLRDDNKNNIGWLRFGYFWDNTPFMNMLWLEEPHRGQGFGKEAVLYWEEEMRNTGFNVVMTSTLASEGAQYFYRKLGYRDAGCLLLENEPLEIIMIKQLGN</sequence>
<evidence type="ECO:0000313" key="3">
    <source>
        <dbReference type="Proteomes" id="UP000078454"/>
    </source>
</evidence>
<keyword evidence="2" id="KW-0808">Transferase</keyword>
<dbReference type="AlphaFoldDB" id="A0A198APD2"/>
<dbReference type="OrthoDB" id="2611698at2"/>
<dbReference type="Pfam" id="PF00583">
    <property type="entry name" value="Acetyltransf_1"/>
    <property type="match status" value="1"/>
</dbReference>
<comment type="caution">
    <text evidence="2">The sequence shown here is derived from an EMBL/GenBank/DDBJ whole genome shotgun (WGS) entry which is preliminary data.</text>
</comment>
<proteinExistence type="predicted"/>
<accession>A0A198APD2</accession>
<dbReference type="Gene3D" id="3.40.630.30">
    <property type="match status" value="1"/>
</dbReference>
<reference evidence="2 3" key="1">
    <citation type="submission" date="2016-05" db="EMBL/GenBank/DDBJ databases">
        <title>Paenibacillus sp. 1ZS3-15 nov., isolated from the rhizosphere soil.</title>
        <authorList>
            <person name="Zhang X.X."/>
            <person name="Zhang J."/>
        </authorList>
    </citation>
    <scope>NUCLEOTIDE SEQUENCE [LARGE SCALE GENOMIC DNA]</scope>
    <source>
        <strain evidence="2 3">1ZS3-15</strain>
    </source>
</reference>
<organism evidence="2 3">
    <name type="scientific">Paenibacillus oryzisoli</name>
    <dbReference type="NCBI Taxonomy" id="1850517"/>
    <lineage>
        <taxon>Bacteria</taxon>
        <taxon>Bacillati</taxon>
        <taxon>Bacillota</taxon>
        <taxon>Bacilli</taxon>
        <taxon>Bacillales</taxon>
        <taxon>Paenibacillaceae</taxon>
        <taxon>Paenibacillus</taxon>
    </lineage>
</organism>
<evidence type="ECO:0000259" key="1">
    <source>
        <dbReference type="PROSITE" id="PS51186"/>
    </source>
</evidence>
<keyword evidence="3" id="KW-1185">Reference proteome</keyword>
<dbReference type="Proteomes" id="UP000078454">
    <property type="component" value="Unassembled WGS sequence"/>
</dbReference>
<dbReference type="GO" id="GO:0016747">
    <property type="term" value="F:acyltransferase activity, transferring groups other than amino-acyl groups"/>
    <property type="evidence" value="ECO:0007669"/>
    <property type="project" value="InterPro"/>
</dbReference>
<dbReference type="PROSITE" id="PS51186">
    <property type="entry name" value="GNAT"/>
    <property type="match status" value="1"/>
</dbReference>
<feature type="domain" description="N-acetyltransferase" evidence="1">
    <location>
        <begin position="1"/>
        <end position="136"/>
    </location>
</feature>
<dbReference type="InterPro" id="IPR000182">
    <property type="entry name" value="GNAT_dom"/>
</dbReference>
<dbReference type="STRING" id="1850517.A8708_08800"/>